<evidence type="ECO:0000313" key="3">
    <source>
        <dbReference type="EMBL" id="KAK9901646.1"/>
    </source>
</evidence>
<dbReference type="InterPro" id="IPR011990">
    <property type="entry name" value="TPR-like_helical_dom_sf"/>
</dbReference>
<dbReference type="EMBL" id="JALJOT010000017">
    <property type="protein sequence ID" value="KAK9901646.1"/>
    <property type="molecule type" value="Genomic_DNA"/>
</dbReference>
<protein>
    <recommendedName>
        <fullName evidence="5">TPR-like protein</fullName>
    </recommendedName>
</protein>
<dbReference type="Gene3D" id="1.25.40.10">
    <property type="entry name" value="Tetratricopeptide repeat domain"/>
    <property type="match status" value="2"/>
</dbReference>
<name>A0ABR2YBK4_9CHLO</name>
<dbReference type="InterPro" id="IPR019734">
    <property type="entry name" value="TPR_rpt"/>
</dbReference>
<evidence type="ECO:0000256" key="2">
    <source>
        <dbReference type="SAM" id="MobiDB-lite"/>
    </source>
</evidence>
<dbReference type="SUPFAM" id="SSF48452">
    <property type="entry name" value="TPR-like"/>
    <property type="match status" value="1"/>
</dbReference>
<accession>A0ABR2YBK4</accession>
<feature type="compositionally biased region" description="Low complexity" evidence="2">
    <location>
        <begin position="334"/>
        <end position="355"/>
    </location>
</feature>
<dbReference type="PROSITE" id="PS50005">
    <property type="entry name" value="TPR"/>
    <property type="match status" value="1"/>
</dbReference>
<reference evidence="3 4" key="1">
    <citation type="journal article" date="2024" name="Nat. Commun.">
        <title>Phylogenomics reveals the evolutionary origins of lichenization in chlorophyte algae.</title>
        <authorList>
            <person name="Puginier C."/>
            <person name="Libourel C."/>
            <person name="Otte J."/>
            <person name="Skaloud P."/>
            <person name="Haon M."/>
            <person name="Grisel S."/>
            <person name="Petersen M."/>
            <person name="Berrin J.G."/>
            <person name="Delaux P.M."/>
            <person name="Dal Grande F."/>
            <person name="Keller J."/>
        </authorList>
    </citation>
    <scope>NUCLEOTIDE SEQUENCE [LARGE SCALE GENOMIC DNA]</scope>
    <source>
        <strain evidence="3 4">SAG 216-7</strain>
    </source>
</reference>
<evidence type="ECO:0000313" key="4">
    <source>
        <dbReference type="Proteomes" id="UP001491310"/>
    </source>
</evidence>
<keyword evidence="1" id="KW-0802">TPR repeat</keyword>
<gene>
    <name evidence="3" type="ORF">WJX75_006426</name>
</gene>
<feature type="compositionally biased region" description="Low complexity" evidence="2">
    <location>
        <begin position="384"/>
        <end position="394"/>
    </location>
</feature>
<dbReference type="Proteomes" id="UP001491310">
    <property type="component" value="Unassembled WGS sequence"/>
</dbReference>
<dbReference type="InterPro" id="IPR049039">
    <property type="entry name" value="RMD1-3_a_helical_rpt"/>
</dbReference>
<proteinExistence type="predicted"/>
<sequence>MVAVQARNNVHRAALLLGAAVVGKVGRLGNKLKEHHAKMREEGEMRKQVKRAERGTDHNPLKLAFPWQRKRRRGPHNESGIFRIGGARANAEALIKKGKEYEREMDVRAALRCYEDANKLVPNTVDTLCLAAKAWSDACYLDEIHCERLSVQDKLDVNLKAMEYAKQAISMSPTRALPHVACCISMGRMAVFSDNKTKVRLAKEAREQAVIALEKEPEDDLAQHLMGRWHSEMANINGVVRALIRLMYGTDLATGTHADALCHYRRAAELNPARLVHRVEIGRSLVRLGEKERALEELEHAVTLDVEDINAHLQKVDAELLVKDLRRSVKRRPATGAATQSAAAGDGQQQGPGAQLPWNWKLPQMPNPFAQQPPEAATSSADSPIPAARAALPLGPTPPGGSLKRIVVDEETMCLADVANESSLMIWI</sequence>
<dbReference type="Pfam" id="PF21033">
    <property type="entry name" value="RMD1-3"/>
    <property type="match status" value="1"/>
</dbReference>
<comment type="caution">
    <text evidence="3">The sequence shown here is derived from an EMBL/GenBank/DDBJ whole genome shotgun (WGS) entry which is preliminary data.</text>
</comment>
<evidence type="ECO:0008006" key="5">
    <source>
        <dbReference type="Google" id="ProtNLM"/>
    </source>
</evidence>
<feature type="repeat" description="TPR" evidence="1">
    <location>
        <begin position="91"/>
        <end position="124"/>
    </location>
</feature>
<organism evidence="3 4">
    <name type="scientific">Coccomyxa subellipsoidea</name>
    <dbReference type="NCBI Taxonomy" id="248742"/>
    <lineage>
        <taxon>Eukaryota</taxon>
        <taxon>Viridiplantae</taxon>
        <taxon>Chlorophyta</taxon>
        <taxon>core chlorophytes</taxon>
        <taxon>Trebouxiophyceae</taxon>
        <taxon>Trebouxiophyceae incertae sedis</taxon>
        <taxon>Coccomyxaceae</taxon>
        <taxon>Coccomyxa</taxon>
    </lineage>
</organism>
<keyword evidence="4" id="KW-1185">Reference proteome</keyword>
<feature type="region of interest" description="Disordered" evidence="2">
    <location>
        <begin position="332"/>
        <end position="396"/>
    </location>
</feature>
<evidence type="ECO:0000256" key="1">
    <source>
        <dbReference type="PROSITE-ProRule" id="PRU00339"/>
    </source>
</evidence>